<dbReference type="AlphaFoldDB" id="A0A1S7DTR1"/>
<dbReference type="InterPro" id="IPR011050">
    <property type="entry name" value="Pectin_lyase_fold/virulence"/>
</dbReference>
<keyword evidence="3" id="KW-0833">Ubl conjugation pathway</keyword>
<dbReference type="InterPro" id="IPR007742">
    <property type="entry name" value="NosD_dom"/>
</dbReference>
<dbReference type="Gene3D" id="2.160.20.10">
    <property type="entry name" value="Single-stranded right-handed beta-helix, Pectin lyase-like"/>
    <property type="match status" value="2"/>
</dbReference>
<dbReference type="NCBIfam" id="TIGR03804">
    <property type="entry name" value="para_beta_helix"/>
    <property type="match status" value="1"/>
</dbReference>
<dbReference type="InterPro" id="IPR022441">
    <property type="entry name" value="Para_beta_helix_rpt-2"/>
</dbReference>
<dbReference type="PANTHER" id="PTHR22990">
    <property type="entry name" value="F-BOX ONLY PROTEIN"/>
    <property type="match status" value="1"/>
</dbReference>
<dbReference type="NCBIfam" id="TIGR04247">
    <property type="entry name" value="NosD_copper_fam"/>
    <property type="match status" value="1"/>
</dbReference>
<comment type="pathway">
    <text evidence="1">Protein modification; protein ubiquitination.</text>
</comment>
<protein>
    <submittedName>
        <fullName evidence="4">Uncharacterized protein</fullName>
    </submittedName>
</protein>
<evidence type="ECO:0000313" key="5">
    <source>
        <dbReference type="Proteomes" id="UP000189883"/>
    </source>
</evidence>
<name>A0A1S7DTR1_RIEAN</name>
<dbReference type="SUPFAM" id="SSF51126">
    <property type="entry name" value="Pectin lyase-like"/>
    <property type="match status" value="1"/>
</dbReference>
<accession>A0A1S7DTR1</accession>
<dbReference type="InterPro" id="IPR026464">
    <property type="entry name" value="NosD_copper_fam"/>
</dbReference>
<dbReference type="EMBL" id="CP011859">
    <property type="protein sequence ID" value="AQY22522.1"/>
    <property type="molecule type" value="Genomic_DNA"/>
</dbReference>
<dbReference type="Proteomes" id="UP000189883">
    <property type="component" value="Chromosome"/>
</dbReference>
<dbReference type="Pfam" id="PF05048">
    <property type="entry name" value="NosD"/>
    <property type="match status" value="1"/>
</dbReference>
<dbReference type="InterPro" id="IPR012334">
    <property type="entry name" value="Pectin_lyas_fold"/>
</dbReference>
<evidence type="ECO:0000313" key="4">
    <source>
        <dbReference type="EMBL" id="AQY22522.1"/>
    </source>
</evidence>
<dbReference type="InterPro" id="IPR051550">
    <property type="entry name" value="SCF-Subunits/Alg-Epimerases"/>
</dbReference>
<organism evidence="4 5">
    <name type="scientific">Riemerella anatipestifer</name>
    <name type="common">Moraxella anatipestifer</name>
    <dbReference type="NCBI Taxonomy" id="34085"/>
    <lineage>
        <taxon>Bacteria</taxon>
        <taxon>Pseudomonadati</taxon>
        <taxon>Bacteroidota</taxon>
        <taxon>Flavobacteriia</taxon>
        <taxon>Flavobacteriales</taxon>
        <taxon>Weeksellaceae</taxon>
        <taxon>Riemerella</taxon>
    </lineage>
</organism>
<dbReference type="SMART" id="SM00710">
    <property type="entry name" value="PbH1"/>
    <property type="match status" value="8"/>
</dbReference>
<keyword evidence="2" id="KW-0677">Repeat</keyword>
<evidence type="ECO:0000256" key="2">
    <source>
        <dbReference type="ARBA" id="ARBA00022737"/>
    </source>
</evidence>
<proteinExistence type="predicted"/>
<dbReference type="InterPro" id="IPR006626">
    <property type="entry name" value="PbH1"/>
</dbReference>
<evidence type="ECO:0000256" key="3">
    <source>
        <dbReference type="ARBA" id="ARBA00022786"/>
    </source>
</evidence>
<reference evidence="4 5" key="1">
    <citation type="submission" date="2015-06" db="EMBL/GenBank/DDBJ databases">
        <title>R. anatipestifer strain HXb2 is the most virulent strain so far, and the genome sequence would help us uncover the pathogenesis.</title>
        <authorList>
            <person name="Hu Q."/>
            <person name="Qi J."/>
            <person name="Bo H."/>
            <person name="Liu G."/>
            <person name="Tao M."/>
            <person name="Ding Y."/>
            <person name="Xue Y."/>
        </authorList>
    </citation>
    <scope>NUCLEOTIDE SEQUENCE [LARGE SCALE GENOMIC DNA]</scope>
    <source>
        <strain evidence="4 5">HXb2</strain>
    </source>
</reference>
<gene>
    <name evidence="4" type="ORF">AB406_1578</name>
</gene>
<sequence>MLLKRLLILFCLTTNLLSFSKTYSVGEGRMFNTIKSALQKANKGDTLLVYFGHYKEGNLNLDKSVTLIGINYPILDGEFKHEIVSFRADYITLQGFKIIHSGADEVKNIGAVRLYDSRFSIIRNNIFQDNYFGITIQRGDRCLIENNRITTNRGTSQESIGDGIHVWSSNEIWIKRNFISGHKDGIYLEKANNSFIFKNLSFKNKRYGLHFMFSHNNVYTANVFKQNEAGVAVMYGRNVEMNYNKFLDNKGENIYGLLLKDLSFSKIKHNIFRNNSVGVFMDGSSKIDFYRNEFESNGWGLRINANCIENKLFNNNFIANIFDVSTSGSVFLNTFQNNYWDKYEGYDIDKNSLGDIPFYPLSLYAVMAEQNPMIMILFGTFFVELMNRSEKLMPSLTPDSFVDKTPSMKHNRI</sequence>
<dbReference type="PANTHER" id="PTHR22990:SF15">
    <property type="entry name" value="F-BOX ONLY PROTEIN 10"/>
    <property type="match status" value="1"/>
</dbReference>
<evidence type="ECO:0000256" key="1">
    <source>
        <dbReference type="ARBA" id="ARBA00004906"/>
    </source>
</evidence>